<organism evidence="2 3">
    <name type="scientific">Candidatus Taylorbacteria bacterium CG11_big_fil_rev_8_21_14_0_20_46_11</name>
    <dbReference type="NCBI Taxonomy" id="1975025"/>
    <lineage>
        <taxon>Bacteria</taxon>
        <taxon>Candidatus Tayloriibacteriota</taxon>
    </lineage>
</organism>
<dbReference type="AlphaFoldDB" id="A0A2H0KE33"/>
<evidence type="ECO:0000256" key="1">
    <source>
        <dbReference type="SAM" id="Phobius"/>
    </source>
</evidence>
<dbReference type="Proteomes" id="UP000229342">
    <property type="component" value="Unassembled WGS sequence"/>
</dbReference>
<evidence type="ECO:0000313" key="2">
    <source>
        <dbReference type="EMBL" id="PIQ68664.1"/>
    </source>
</evidence>
<evidence type="ECO:0000313" key="3">
    <source>
        <dbReference type="Proteomes" id="UP000229342"/>
    </source>
</evidence>
<name>A0A2H0KE33_9BACT</name>
<dbReference type="EMBL" id="PCVG01000036">
    <property type="protein sequence ID" value="PIQ68664.1"/>
    <property type="molecule type" value="Genomic_DNA"/>
</dbReference>
<protein>
    <submittedName>
        <fullName evidence="2">Uncharacterized protein</fullName>
    </submittedName>
</protein>
<comment type="caution">
    <text evidence="2">The sequence shown here is derived from an EMBL/GenBank/DDBJ whole genome shotgun (WGS) entry which is preliminary data.</text>
</comment>
<keyword evidence="1" id="KW-0812">Transmembrane</keyword>
<gene>
    <name evidence="2" type="ORF">COV91_03015</name>
</gene>
<keyword evidence="1" id="KW-0472">Membrane</keyword>
<feature type="transmembrane region" description="Helical" evidence="1">
    <location>
        <begin position="42"/>
        <end position="65"/>
    </location>
</feature>
<proteinExistence type="predicted"/>
<sequence>MFVLGLLLLGIMIFFSQQDCFNGGFETVCIPNHPWLFQHRSLFDFVNTFGPIFLAGGLLASLIGLAGKFSVRGGSVLGGESNSP</sequence>
<reference evidence="2 3" key="1">
    <citation type="submission" date="2017-09" db="EMBL/GenBank/DDBJ databases">
        <title>Depth-based differentiation of microbial function through sediment-hosted aquifers and enrichment of novel symbionts in the deep terrestrial subsurface.</title>
        <authorList>
            <person name="Probst A.J."/>
            <person name="Ladd B."/>
            <person name="Jarett J.K."/>
            <person name="Geller-Mcgrath D.E."/>
            <person name="Sieber C.M."/>
            <person name="Emerson J.B."/>
            <person name="Anantharaman K."/>
            <person name="Thomas B.C."/>
            <person name="Malmstrom R."/>
            <person name="Stieglmeier M."/>
            <person name="Klingl A."/>
            <person name="Woyke T."/>
            <person name="Ryan C.M."/>
            <person name="Banfield J.F."/>
        </authorList>
    </citation>
    <scope>NUCLEOTIDE SEQUENCE [LARGE SCALE GENOMIC DNA]</scope>
    <source>
        <strain evidence="2">CG11_big_fil_rev_8_21_14_0_20_46_11</strain>
    </source>
</reference>
<accession>A0A2H0KE33</accession>
<keyword evidence="1" id="KW-1133">Transmembrane helix</keyword>